<gene>
    <name evidence="2" type="ORF">PCOR1329_LOCUS45693</name>
</gene>
<evidence type="ECO:0000313" key="3">
    <source>
        <dbReference type="Proteomes" id="UP001189429"/>
    </source>
</evidence>
<evidence type="ECO:0000313" key="2">
    <source>
        <dbReference type="EMBL" id="CAK0854718.1"/>
    </source>
</evidence>
<proteinExistence type="predicted"/>
<sequence length="262" mass="27464">MAGWWRSQWDGQRGGYQSGWGSGGSGGPSGDRPFQYGLLEGLTRADIESFKAAKRQEGLKDAVREVLRETQGADASRHAPAPKTDLEQLLSLATPQRQTPSLQGGGASSAGPAAPPSAAAVAEALAANPEFLRAVGGGKRAEAAPPAAAPTAKKGRYDVKMSERAVVPPSTAIVVANTFGFAVPAGQVTALQLVQAVLGKKGSQKKVAQYLKDNGLQEKCHGKSAEQKARAAVLHLAESFLAQLREESREEQEPEVPPPVRL</sequence>
<dbReference type="Proteomes" id="UP001189429">
    <property type="component" value="Unassembled WGS sequence"/>
</dbReference>
<accession>A0ABN9U6T7</accession>
<feature type="region of interest" description="Disordered" evidence="1">
    <location>
        <begin position="1"/>
        <end position="36"/>
    </location>
</feature>
<keyword evidence="3" id="KW-1185">Reference proteome</keyword>
<dbReference type="EMBL" id="CAUYUJ010015494">
    <property type="protein sequence ID" value="CAK0854718.1"/>
    <property type="molecule type" value="Genomic_DNA"/>
</dbReference>
<evidence type="ECO:0000256" key="1">
    <source>
        <dbReference type="SAM" id="MobiDB-lite"/>
    </source>
</evidence>
<feature type="compositionally biased region" description="Gly residues" evidence="1">
    <location>
        <begin position="12"/>
        <end position="29"/>
    </location>
</feature>
<feature type="region of interest" description="Disordered" evidence="1">
    <location>
        <begin position="96"/>
        <end position="115"/>
    </location>
</feature>
<protein>
    <submittedName>
        <fullName evidence="2">Uncharacterized protein</fullName>
    </submittedName>
</protein>
<reference evidence="2" key="1">
    <citation type="submission" date="2023-10" db="EMBL/GenBank/DDBJ databases">
        <authorList>
            <person name="Chen Y."/>
            <person name="Shah S."/>
            <person name="Dougan E. K."/>
            <person name="Thang M."/>
            <person name="Chan C."/>
        </authorList>
    </citation>
    <scope>NUCLEOTIDE SEQUENCE [LARGE SCALE GENOMIC DNA]</scope>
</reference>
<organism evidence="2 3">
    <name type="scientific">Prorocentrum cordatum</name>
    <dbReference type="NCBI Taxonomy" id="2364126"/>
    <lineage>
        <taxon>Eukaryota</taxon>
        <taxon>Sar</taxon>
        <taxon>Alveolata</taxon>
        <taxon>Dinophyceae</taxon>
        <taxon>Prorocentrales</taxon>
        <taxon>Prorocentraceae</taxon>
        <taxon>Prorocentrum</taxon>
    </lineage>
</organism>
<name>A0ABN9U6T7_9DINO</name>
<comment type="caution">
    <text evidence="2">The sequence shown here is derived from an EMBL/GenBank/DDBJ whole genome shotgun (WGS) entry which is preliminary data.</text>
</comment>